<protein>
    <submittedName>
        <fullName evidence="2">Gag-like protein</fullName>
    </submittedName>
</protein>
<evidence type="ECO:0000313" key="2">
    <source>
        <dbReference type="EMBL" id="KOB64714.1"/>
    </source>
</evidence>
<organism evidence="2 4">
    <name type="scientific">Operophtera brumata</name>
    <name type="common">Winter moth</name>
    <name type="synonym">Phalaena brumata</name>
    <dbReference type="NCBI Taxonomy" id="104452"/>
    <lineage>
        <taxon>Eukaryota</taxon>
        <taxon>Metazoa</taxon>
        <taxon>Ecdysozoa</taxon>
        <taxon>Arthropoda</taxon>
        <taxon>Hexapoda</taxon>
        <taxon>Insecta</taxon>
        <taxon>Pterygota</taxon>
        <taxon>Neoptera</taxon>
        <taxon>Endopterygota</taxon>
        <taxon>Lepidoptera</taxon>
        <taxon>Glossata</taxon>
        <taxon>Ditrysia</taxon>
        <taxon>Geometroidea</taxon>
        <taxon>Geometridae</taxon>
        <taxon>Larentiinae</taxon>
        <taxon>Operophtera</taxon>
    </lineage>
</organism>
<evidence type="ECO:0000313" key="3">
    <source>
        <dbReference type="EMBL" id="KOB74087.1"/>
    </source>
</evidence>
<accession>A0A0L7KP36</accession>
<keyword evidence="4" id="KW-1185">Reference proteome</keyword>
<name>A0A0L7KP36_OPEBR</name>
<sequence>MDKFVTRSSSTPNLATKRPRDDTGVQWHFPKRFAAPKRISKEGETSTSNRFESLAVDGNDDILQLFSKATKKKPSGKVPPIVIEFRDDWNHQKIKDTIDSYDKTYHLQYRGNHRVKVQCYSSTGHQAVKEGLSKENVSYHTFTRRDEKSPKAVIKGLPKLLQDTLPSDLAAIGFPDAKQDHPANFSRCSERLKYLDRIKSRRDTLRSARTAFPTKAIPVATMNFSQAVSSATQPQLLERQMERKPSESVKTTHLLHGPTAILGEKNAEHQLQDAEHQLQDADTKEMLQILSAIKALKHEFRKCVSYMDKVILIMSHVGHYF</sequence>
<proteinExistence type="predicted"/>
<dbReference type="Proteomes" id="UP000037510">
    <property type="component" value="Unassembled WGS sequence"/>
</dbReference>
<dbReference type="EMBL" id="JTDY01001358">
    <property type="protein sequence ID" value="KOB74087.1"/>
    <property type="molecule type" value="Genomic_DNA"/>
</dbReference>
<feature type="compositionally biased region" description="Polar residues" evidence="1">
    <location>
        <begin position="1"/>
        <end position="14"/>
    </location>
</feature>
<evidence type="ECO:0000313" key="4">
    <source>
        <dbReference type="Proteomes" id="UP000037510"/>
    </source>
</evidence>
<dbReference type="EMBL" id="JTDY01008150">
    <property type="protein sequence ID" value="KOB64714.1"/>
    <property type="molecule type" value="Genomic_DNA"/>
</dbReference>
<feature type="region of interest" description="Disordered" evidence="1">
    <location>
        <begin position="1"/>
        <end position="27"/>
    </location>
</feature>
<dbReference type="AlphaFoldDB" id="A0A0L7KP36"/>
<evidence type="ECO:0000256" key="1">
    <source>
        <dbReference type="SAM" id="MobiDB-lite"/>
    </source>
</evidence>
<comment type="caution">
    <text evidence="2">The sequence shown here is derived from an EMBL/GenBank/DDBJ whole genome shotgun (WGS) entry which is preliminary data.</text>
</comment>
<reference evidence="2 4" key="1">
    <citation type="journal article" date="2015" name="Genome Biol. Evol.">
        <title>The genome of winter moth (Operophtera brumata) provides a genomic perspective on sexual dimorphism and phenology.</title>
        <authorList>
            <person name="Derks M.F."/>
            <person name="Smit S."/>
            <person name="Salis L."/>
            <person name="Schijlen E."/>
            <person name="Bossers A."/>
            <person name="Mateman C."/>
            <person name="Pijl A.S."/>
            <person name="de Ridder D."/>
            <person name="Groenen M.A."/>
            <person name="Visser M.E."/>
            <person name="Megens H.J."/>
        </authorList>
    </citation>
    <scope>NUCLEOTIDE SEQUENCE [LARGE SCALE GENOMIC DNA]</scope>
    <source>
        <strain evidence="2">WM2013NL</strain>
        <tissue evidence="2">Head and thorax</tissue>
    </source>
</reference>
<gene>
    <name evidence="3" type="ORF">OBRU01_08235</name>
    <name evidence="2" type="ORF">OBRU01_21446</name>
</gene>